<sequence>MRGVGVEGDDTHDRHGETVILLMPLIPLTARLFATLYGIAELALGVSGALNGIAHFAHVGGMLGSALLMLYWRQHRPEQHAGG</sequence>
<name>A0A5E4ZWL0_9BURK</name>
<proteinExistence type="predicted"/>
<evidence type="ECO:0000256" key="1">
    <source>
        <dbReference type="ARBA" id="ARBA00004141"/>
    </source>
</evidence>
<evidence type="ECO:0000313" key="7">
    <source>
        <dbReference type="Proteomes" id="UP000383122"/>
    </source>
</evidence>
<dbReference type="InterPro" id="IPR035952">
    <property type="entry name" value="Rhomboid-like_sf"/>
</dbReference>
<dbReference type="GO" id="GO:0016020">
    <property type="term" value="C:membrane"/>
    <property type="evidence" value="ECO:0007669"/>
    <property type="project" value="UniProtKB-SubCell"/>
</dbReference>
<dbReference type="Gene3D" id="1.20.1540.10">
    <property type="entry name" value="Rhomboid-like"/>
    <property type="match status" value="1"/>
</dbReference>
<evidence type="ECO:0000256" key="2">
    <source>
        <dbReference type="ARBA" id="ARBA00022692"/>
    </source>
</evidence>
<evidence type="ECO:0000256" key="5">
    <source>
        <dbReference type="SAM" id="Phobius"/>
    </source>
</evidence>
<comment type="subcellular location">
    <subcellularLocation>
        <location evidence="1">Membrane</location>
        <topology evidence="1">Multi-pass membrane protein</topology>
    </subcellularLocation>
</comment>
<protein>
    <submittedName>
        <fullName evidence="6">Membrane protein</fullName>
    </submittedName>
</protein>
<feature type="transmembrane region" description="Helical" evidence="5">
    <location>
        <begin position="20"/>
        <end position="40"/>
    </location>
</feature>
<keyword evidence="4 5" id="KW-0472">Membrane</keyword>
<dbReference type="Proteomes" id="UP000383122">
    <property type="component" value="Unassembled WGS sequence"/>
</dbReference>
<evidence type="ECO:0000256" key="3">
    <source>
        <dbReference type="ARBA" id="ARBA00022989"/>
    </source>
</evidence>
<keyword evidence="7" id="KW-1185">Reference proteome</keyword>
<dbReference type="SUPFAM" id="SSF144091">
    <property type="entry name" value="Rhomboid-like"/>
    <property type="match status" value="1"/>
</dbReference>
<organism evidence="6 7">
    <name type="scientific">Pandoraea anapnoica</name>
    <dbReference type="NCBI Taxonomy" id="2508301"/>
    <lineage>
        <taxon>Bacteria</taxon>
        <taxon>Pseudomonadati</taxon>
        <taxon>Pseudomonadota</taxon>
        <taxon>Betaproteobacteria</taxon>
        <taxon>Burkholderiales</taxon>
        <taxon>Burkholderiaceae</taxon>
        <taxon>Pandoraea</taxon>
    </lineage>
</organism>
<dbReference type="EMBL" id="CABPSP010000004">
    <property type="protein sequence ID" value="VVE65197.1"/>
    <property type="molecule type" value="Genomic_DNA"/>
</dbReference>
<evidence type="ECO:0000313" key="6">
    <source>
        <dbReference type="EMBL" id="VVE65197.1"/>
    </source>
</evidence>
<reference evidence="6 7" key="1">
    <citation type="submission" date="2019-08" db="EMBL/GenBank/DDBJ databases">
        <authorList>
            <person name="Peeters C."/>
        </authorList>
    </citation>
    <scope>NUCLEOTIDE SEQUENCE [LARGE SCALE GENOMIC DNA]</scope>
    <source>
        <strain evidence="6 7">LMG 31117</strain>
    </source>
</reference>
<gene>
    <name evidence="6" type="ORF">PAN31117_01789</name>
</gene>
<keyword evidence="2 5" id="KW-0812">Transmembrane</keyword>
<evidence type="ECO:0000256" key="4">
    <source>
        <dbReference type="ARBA" id="ARBA00023136"/>
    </source>
</evidence>
<accession>A0A5E4ZWL0</accession>
<dbReference type="AlphaFoldDB" id="A0A5E4ZWL0"/>
<keyword evidence="3 5" id="KW-1133">Transmembrane helix</keyword>
<feature type="transmembrane region" description="Helical" evidence="5">
    <location>
        <begin position="52"/>
        <end position="72"/>
    </location>
</feature>